<evidence type="ECO:0000313" key="1">
    <source>
        <dbReference type="EMBL" id="MQS00156.1"/>
    </source>
</evidence>
<dbReference type="EMBL" id="WIPH01000063">
    <property type="protein sequence ID" value="MQS00156.1"/>
    <property type="molecule type" value="Genomic_DNA"/>
</dbReference>
<proteinExistence type="predicted"/>
<dbReference type="AlphaFoldDB" id="A0A7X1STG2"/>
<sequence>MIWNPFRKLQKVEEKRSMPTVKFDPKRVTPDVQKVIADRILNSKIIPDEHKPQATVVAIEATQRGRDLHHLCSFLIGLHIDKSDA</sequence>
<evidence type="ECO:0000313" key="2">
    <source>
        <dbReference type="Proteomes" id="UP000432209"/>
    </source>
</evidence>
<gene>
    <name evidence="1" type="ORF">GFJ39_13395</name>
</gene>
<comment type="caution">
    <text evidence="1">The sequence shown here is derived from an EMBL/GenBank/DDBJ whole genome shotgun (WGS) entry which is preliminary data.</text>
</comment>
<accession>A0A7X1STG2</accession>
<reference evidence="1 2" key="1">
    <citation type="submission" date="2019-10" db="EMBL/GenBank/DDBJ databases">
        <title>Gluconobacter aidae sp. nov., a novel species of acetic acid bacteria isolated in Thailand.</title>
        <authorList>
            <person name="Yukphan P."/>
            <person name="Charoenyingcharoen P."/>
            <person name="Malimas S."/>
            <person name="Muramatsu Y."/>
            <person name="Nakagawa Y."/>
            <person name="Tanasupawat S."/>
            <person name="Yamada Y."/>
        </authorList>
    </citation>
    <scope>NUCLEOTIDE SEQUENCE [LARGE SCALE GENOMIC DNA]</scope>
    <source>
        <strain evidence="1 2">AC10</strain>
    </source>
</reference>
<keyword evidence="2" id="KW-1185">Reference proteome</keyword>
<dbReference type="RefSeq" id="WP_153431876.1">
    <property type="nucleotide sequence ID" value="NZ_WIPH01000063.1"/>
</dbReference>
<organism evidence="1 2">
    <name type="scientific">Gluconobacter aidae</name>
    <dbReference type="NCBI Taxonomy" id="2662454"/>
    <lineage>
        <taxon>Bacteria</taxon>
        <taxon>Pseudomonadati</taxon>
        <taxon>Pseudomonadota</taxon>
        <taxon>Alphaproteobacteria</taxon>
        <taxon>Acetobacterales</taxon>
        <taxon>Acetobacteraceae</taxon>
        <taxon>Gluconobacter</taxon>
    </lineage>
</organism>
<dbReference type="Proteomes" id="UP000432209">
    <property type="component" value="Unassembled WGS sequence"/>
</dbReference>
<name>A0A7X1STG2_9PROT</name>
<protein>
    <submittedName>
        <fullName evidence="1">Uncharacterized protein</fullName>
    </submittedName>
</protein>